<proteinExistence type="predicted"/>
<dbReference type="EMBL" id="CAGKOT010000037">
    <property type="protein sequence ID" value="CAB5377249.1"/>
    <property type="molecule type" value="Genomic_DNA"/>
</dbReference>
<keyword evidence="1" id="KW-0103">Bromodomain</keyword>
<dbReference type="PANTHER" id="PTHR22880">
    <property type="entry name" value="FALZ-RELATED BROMODOMAIN-CONTAINING PROTEINS"/>
    <property type="match status" value="1"/>
</dbReference>
<reference evidence="4" key="1">
    <citation type="submission" date="2020-05" db="EMBL/GenBank/DDBJ databases">
        <authorList>
            <person name="Rincon C."/>
            <person name="Sanders R I."/>
            <person name="Robbins C."/>
            <person name="Chaturvedi A."/>
        </authorList>
    </citation>
    <scope>NUCLEOTIDE SEQUENCE</scope>
    <source>
        <strain evidence="4">CHB12</strain>
    </source>
</reference>
<evidence type="ECO:0000256" key="2">
    <source>
        <dbReference type="SAM" id="MobiDB-lite"/>
    </source>
</evidence>
<evidence type="ECO:0000313" key="4">
    <source>
        <dbReference type="EMBL" id="CAB5377249.1"/>
    </source>
</evidence>
<evidence type="ECO:0000259" key="3">
    <source>
        <dbReference type="PROSITE" id="PS50014"/>
    </source>
</evidence>
<dbReference type="OrthoDB" id="3068380at2759"/>
<sequence length="462" mass="54207">MNTFESYFGQNAIISYIRKQKNKASYWGFLNNYHKIIVTSIFSDNTTFSDDWNELNNTWIAHFINEGKIIPVLKIRVKTGFDILEQLRYSTKLQTFWQEIIKKYKKEKENQVSSHQEEYEKEKENQSNTHPFYKYDEKEISNKIIKNPMDLFTIILKLEHDQYTNTEEFEKDIRLIFCNCYIYNDVGSEMHTLGEALESAFNKIWTEKIVSQVKQKEKLKRAQDNNSDASGFITKQIQILEQNKDKLVYRQVVNDATLIVSAYENTVSGNIIPFIEILKTFLSTRSQMSLFSADEPVLQAIVESLLPLKYCIPELSLVMDGTKPKGFGRFGYSDIFILKGIGNNNFNTNDLENLDKIIEKEDEKVLLKRLYTYWSKEHNETRQTTIEDILNNGVYQLKSYMNIISKGKTIDYYSSGIFDKRIKITKSNSNKLEGFVILVIGFQRILWRSVEEIITNYSYDKI</sequence>
<dbReference type="PROSITE" id="PS50014">
    <property type="entry name" value="BROMODOMAIN_2"/>
    <property type="match status" value="1"/>
</dbReference>
<comment type="caution">
    <text evidence="4">The sequence shown here is derived from an EMBL/GenBank/DDBJ whole genome shotgun (WGS) entry which is preliminary data.</text>
</comment>
<protein>
    <recommendedName>
        <fullName evidence="3">Bromo domain-containing protein</fullName>
    </recommendedName>
</protein>
<organism evidence="4 5">
    <name type="scientific">Rhizophagus irregularis</name>
    <dbReference type="NCBI Taxonomy" id="588596"/>
    <lineage>
        <taxon>Eukaryota</taxon>
        <taxon>Fungi</taxon>
        <taxon>Fungi incertae sedis</taxon>
        <taxon>Mucoromycota</taxon>
        <taxon>Glomeromycotina</taxon>
        <taxon>Glomeromycetes</taxon>
        <taxon>Glomerales</taxon>
        <taxon>Glomeraceae</taxon>
        <taxon>Rhizophagus</taxon>
    </lineage>
</organism>
<dbReference type="PANTHER" id="PTHR22880:SF225">
    <property type="entry name" value="BROMODOMAIN-CONTAINING PROTEIN BET-1-RELATED"/>
    <property type="match status" value="1"/>
</dbReference>
<name>A0A916ECL6_9GLOM</name>
<feature type="domain" description="Bromo" evidence="3">
    <location>
        <begin position="143"/>
        <end position="191"/>
    </location>
</feature>
<dbReference type="GO" id="GO:0006355">
    <property type="term" value="P:regulation of DNA-templated transcription"/>
    <property type="evidence" value="ECO:0007669"/>
    <property type="project" value="TreeGrafter"/>
</dbReference>
<dbReference type="InterPro" id="IPR050935">
    <property type="entry name" value="Bromo_chromatin_reader"/>
</dbReference>
<evidence type="ECO:0000256" key="1">
    <source>
        <dbReference type="PROSITE-ProRule" id="PRU00035"/>
    </source>
</evidence>
<dbReference type="VEuPathDB" id="FungiDB:RhiirFUN_000856"/>
<gene>
    <name evidence="4" type="ORF">CHRIB12_LOCUS15643</name>
</gene>
<dbReference type="InterPro" id="IPR001487">
    <property type="entry name" value="Bromodomain"/>
</dbReference>
<feature type="compositionally biased region" description="Basic and acidic residues" evidence="2">
    <location>
        <begin position="112"/>
        <end position="125"/>
    </location>
</feature>
<dbReference type="Proteomes" id="UP000684084">
    <property type="component" value="Unassembled WGS sequence"/>
</dbReference>
<dbReference type="Pfam" id="PF00439">
    <property type="entry name" value="Bromodomain"/>
    <property type="match status" value="1"/>
</dbReference>
<feature type="region of interest" description="Disordered" evidence="2">
    <location>
        <begin position="112"/>
        <end position="131"/>
    </location>
</feature>
<dbReference type="SMART" id="SM00297">
    <property type="entry name" value="BROMO"/>
    <property type="match status" value="1"/>
</dbReference>
<dbReference type="GO" id="GO:0006338">
    <property type="term" value="P:chromatin remodeling"/>
    <property type="evidence" value="ECO:0007669"/>
    <property type="project" value="TreeGrafter"/>
</dbReference>
<accession>A0A916ECL6</accession>
<dbReference type="GO" id="GO:0005634">
    <property type="term" value="C:nucleus"/>
    <property type="evidence" value="ECO:0007669"/>
    <property type="project" value="TreeGrafter"/>
</dbReference>
<evidence type="ECO:0000313" key="5">
    <source>
        <dbReference type="Proteomes" id="UP000684084"/>
    </source>
</evidence>
<dbReference type="GO" id="GO:0000785">
    <property type="term" value="C:chromatin"/>
    <property type="evidence" value="ECO:0007669"/>
    <property type="project" value="TreeGrafter"/>
</dbReference>
<dbReference type="AlphaFoldDB" id="A0A916ECL6"/>